<protein>
    <submittedName>
        <fullName evidence="4">Fatty acyl-AMP ligase</fullName>
    </submittedName>
</protein>
<dbReference type="InterPro" id="IPR040097">
    <property type="entry name" value="FAAL/FAAC"/>
</dbReference>
<name>A0ABN3XEQ1_9ACTN</name>
<gene>
    <name evidence="4" type="ORF">GCM10010446_40820</name>
</gene>
<evidence type="ECO:0000313" key="5">
    <source>
        <dbReference type="Proteomes" id="UP001500403"/>
    </source>
</evidence>
<dbReference type="InterPro" id="IPR045851">
    <property type="entry name" value="AMP-bd_C_sf"/>
</dbReference>
<dbReference type="InterPro" id="IPR020845">
    <property type="entry name" value="AMP-binding_CS"/>
</dbReference>
<dbReference type="Gene3D" id="3.40.50.12780">
    <property type="entry name" value="N-terminal domain of ligase-like"/>
    <property type="match status" value="1"/>
</dbReference>
<dbReference type="Pfam" id="PF00501">
    <property type="entry name" value="AMP-binding"/>
    <property type="match status" value="1"/>
</dbReference>
<organism evidence="4 5">
    <name type="scientific">Streptomyces enissocaesilis</name>
    <dbReference type="NCBI Taxonomy" id="332589"/>
    <lineage>
        <taxon>Bacteria</taxon>
        <taxon>Bacillati</taxon>
        <taxon>Actinomycetota</taxon>
        <taxon>Actinomycetes</taxon>
        <taxon>Kitasatosporales</taxon>
        <taxon>Streptomycetaceae</taxon>
        <taxon>Streptomyces</taxon>
        <taxon>Streptomyces rochei group</taxon>
    </lineage>
</organism>
<dbReference type="InterPro" id="IPR042099">
    <property type="entry name" value="ANL_N_sf"/>
</dbReference>
<dbReference type="SUPFAM" id="SSF56801">
    <property type="entry name" value="Acetyl-CoA synthetase-like"/>
    <property type="match status" value="1"/>
</dbReference>
<dbReference type="CDD" id="cd05931">
    <property type="entry name" value="FAAL"/>
    <property type="match status" value="1"/>
</dbReference>
<feature type="domain" description="AMP-dependent synthetase/ligase" evidence="3">
    <location>
        <begin position="20"/>
        <end position="432"/>
    </location>
</feature>
<keyword evidence="5" id="KW-1185">Reference proteome</keyword>
<dbReference type="PANTHER" id="PTHR22754:SF32">
    <property type="entry name" value="DISCO-INTERACTING PROTEIN 2"/>
    <property type="match status" value="1"/>
</dbReference>
<dbReference type="EMBL" id="BAAAUD010000040">
    <property type="protein sequence ID" value="GAA2951427.1"/>
    <property type="molecule type" value="Genomic_DNA"/>
</dbReference>
<dbReference type="PROSITE" id="PS00455">
    <property type="entry name" value="AMP_BINDING"/>
    <property type="match status" value="1"/>
</dbReference>
<evidence type="ECO:0000313" key="4">
    <source>
        <dbReference type="EMBL" id="GAA2951427.1"/>
    </source>
</evidence>
<comment type="caution">
    <text evidence="4">The sequence shown here is derived from an EMBL/GenBank/DDBJ whole genome shotgun (WGS) entry which is preliminary data.</text>
</comment>
<comment type="similarity">
    <text evidence="1">Belongs to the ATP-dependent AMP-binding enzyme family.</text>
</comment>
<dbReference type="PANTHER" id="PTHR22754">
    <property type="entry name" value="DISCO-INTERACTING PROTEIN 2 DIP2 -RELATED"/>
    <property type="match status" value="1"/>
</dbReference>
<sequence length="619" mass="67533">MTAAPSTTRNLLSSFLDLYERDPDRVLFTFVDDKGVDRQRLTVADLAGQADAVARALPGWGVVPGDRVLLVYPPSLDFVGAFLGCLAGGVLPVPVCPPDPLHLRHDVAAFTQIAADCGASTVLTNSSYEWARTAGNFTSLFARHQVRWPDLAWRRTDRARPAKPLRLRWRIPQDAGQAAFLQYTSGSTSTPRGVVVTHGNMQAEVEANTEALGLSPDTRGVCWVPHFHDLGLISFVLSTVIGNSHTYLMSPMSFLRRPALWMETMQRVRATHTAAPNFAFDLVVRKSTPEQRARWDLSSLQVICSGGEPVRPQTVRRFLDAFAPARLAKSAFYPAYGLAEATLSVTMGGRAVLRVDRNALADGRIVAVAPNAETTCESVEETEEAVTLMGSGRVRKADSRVRIVDPHTRRPCPPERIGEIWVDSPTKTAGYYGLGEENADLFQAQVADDGEDPRRYLRTGDLGFFHSEELFVTGRLKDLMIVHGRNIYPQDVEASVAQAHPLVRPGGTAAFAVEPEAGGDTERIVVFAETRQTGLTPEQQQEVITAVRHHVRLDHGLVCHAVVLGRPGTVVKTTSGKVRRGACREAFLSGAVHAALTTLTVHEQPAPRPSTLPGQESSR</sequence>
<dbReference type="InterPro" id="IPR000873">
    <property type="entry name" value="AMP-dep_synth/lig_dom"/>
</dbReference>
<dbReference type="Proteomes" id="UP001500403">
    <property type="component" value="Unassembled WGS sequence"/>
</dbReference>
<dbReference type="Gene3D" id="3.30.300.30">
    <property type="match status" value="1"/>
</dbReference>
<accession>A0ABN3XEQ1</accession>
<proteinExistence type="inferred from homology"/>
<keyword evidence="2 4" id="KW-0436">Ligase</keyword>
<reference evidence="4 5" key="1">
    <citation type="journal article" date="2019" name="Int. J. Syst. Evol. Microbiol.">
        <title>The Global Catalogue of Microorganisms (GCM) 10K type strain sequencing project: providing services to taxonomists for standard genome sequencing and annotation.</title>
        <authorList>
            <consortium name="The Broad Institute Genomics Platform"/>
            <consortium name="The Broad Institute Genome Sequencing Center for Infectious Disease"/>
            <person name="Wu L."/>
            <person name="Ma J."/>
        </authorList>
    </citation>
    <scope>NUCLEOTIDE SEQUENCE [LARGE SCALE GENOMIC DNA]</scope>
    <source>
        <strain evidence="4 5">JCM 9088</strain>
    </source>
</reference>
<evidence type="ECO:0000256" key="1">
    <source>
        <dbReference type="ARBA" id="ARBA00006432"/>
    </source>
</evidence>
<dbReference type="RefSeq" id="WP_344496969.1">
    <property type="nucleotide sequence ID" value="NZ_BAAAUD010000040.1"/>
</dbReference>
<dbReference type="GO" id="GO:0016874">
    <property type="term" value="F:ligase activity"/>
    <property type="evidence" value="ECO:0007669"/>
    <property type="project" value="UniProtKB-KW"/>
</dbReference>
<evidence type="ECO:0000256" key="2">
    <source>
        <dbReference type="ARBA" id="ARBA00022598"/>
    </source>
</evidence>
<evidence type="ECO:0000259" key="3">
    <source>
        <dbReference type="Pfam" id="PF00501"/>
    </source>
</evidence>